<dbReference type="EMBL" id="JAKWBI020000336">
    <property type="protein sequence ID" value="KAJ2896370.1"/>
    <property type="molecule type" value="Genomic_DNA"/>
</dbReference>
<feature type="region of interest" description="Disordered" evidence="1">
    <location>
        <begin position="553"/>
        <end position="625"/>
    </location>
</feature>
<gene>
    <name evidence="3" type="ORF">MKZ38_005595</name>
</gene>
<evidence type="ECO:0000256" key="2">
    <source>
        <dbReference type="SAM" id="Phobius"/>
    </source>
</evidence>
<keyword evidence="4" id="KW-1185">Reference proteome</keyword>
<accession>A0AAD5RK88</accession>
<evidence type="ECO:0000256" key="1">
    <source>
        <dbReference type="SAM" id="MobiDB-lite"/>
    </source>
</evidence>
<feature type="transmembrane region" description="Helical" evidence="2">
    <location>
        <begin position="111"/>
        <end position="136"/>
    </location>
</feature>
<evidence type="ECO:0000313" key="3">
    <source>
        <dbReference type="EMBL" id="KAJ2896370.1"/>
    </source>
</evidence>
<keyword evidence="2" id="KW-0812">Transmembrane</keyword>
<dbReference type="AlphaFoldDB" id="A0AAD5RK88"/>
<reference evidence="3" key="1">
    <citation type="submission" date="2022-07" db="EMBL/GenBank/DDBJ databases">
        <title>Draft genome sequence of Zalerion maritima ATCC 34329, a (micro)plastics degrading marine fungus.</title>
        <authorList>
            <person name="Paco A."/>
            <person name="Goncalves M.F.M."/>
            <person name="Rocha-Santos T.A.P."/>
            <person name="Alves A."/>
        </authorList>
    </citation>
    <scope>NUCLEOTIDE SEQUENCE</scope>
    <source>
        <strain evidence="3">ATCC 34329</strain>
    </source>
</reference>
<protein>
    <submittedName>
        <fullName evidence="3">Uncharacterized protein</fullName>
    </submittedName>
</protein>
<comment type="caution">
    <text evidence="3">The sequence shown here is derived from an EMBL/GenBank/DDBJ whole genome shotgun (WGS) entry which is preliminary data.</text>
</comment>
<keyword evidence="2" id="KW-0472">Membrane</keyword>
<organism evidence="3 4">
    <name type="scientific">Zalerion maritima</name>
    <dbReference type="NCBI Taxonomy" id="339359"/>
    <lineage>
        <taxon>Eukaryota</taxon>
        <taxon>Fungi</taxon>
        <taxon>Dikarya</taxon>
        <taxon>Ascomycota</taxon>
        <taxon>Pezizomycotina</taxon>
        <taxon>Sordariomycetes</taxon>
        <taxon>Lulworthiomycetidae</taxon>
        <taxon>Lulworthiales</taxon>
        <taxon>Lulworthiaceae</taxon>
        <taxon>Zalerion</taxon>
    </lineage>
</organism>
<proteinExistence type="predicted"/>
<feature type="compositionally biased region" description="Basic and acidic residues" evidence="1">
    <location>
        <begin position="557"/>
        <end position="573"/>
    </location>
</feature>
<evidence type="ECO:0000313" key="4">
    <source>
        <dbReference type="Proteomes" id="UP001201980"/>
    </source>
</evidence>
<name>A0AAD5RK88_9PEZI</name>
<feature type="transmembrane region" description="Helical" evidence="2">
    <location>
        <begin position="483"/>
        <end position="506"/>
    </location>
</feature>
<keyword evidence="2" id="KW-1133">Transmembrane helix</keyword>
<sequence>MVFPSAEQPRDTYRLGPPAFWLPTEDGDVLAVAVSKDVSNYLVSTYTILLELAFGYLWVVITALAVWVAMYLGKKNLLGVRLWNHRQSPLLQVLDVISEIKGAMKAIEWRILLTLLILLVGFAIQMAIAILFAGFIEISNAAPVNPNAVFLIEYDDTSSLAASAFAVEAPAVLRAAGIAEVSDYEVREKVHNKTIRNLPSEPEGGSNLQFNYAYNLTGVDFGLQRLSALELRIEGSCKTDYTWLVDSEKDSDTGLTKDTYNRFGNSSSPLSVSREADGKDPRVYVFTDRYSASGTTSNFTWGAIVSSVDVKSFSQGLDPWYLTESVDVEDPNVDASQKVKAGRPALSCWQSSVWWYENESRDPTKLDSMPKLSLSDAMLDRLWSLSNLPAVVDVGRKLGESALKSAQTSIGEFFEAKASSIEGDLQRLLLTTYIATANYFIDMTLVPEVQRSDFPNLLANEDGTGLADGADGFVVLGKDISTLSVTGLATIPAMLLVTMLLSFVLLRVRPLSSVKDDCDATAYQELHKYHMAPEAGQPVGEGDAEAQAGTYGSTTLTDEKGKQEGGREGDQKNTKGGKGETSVTVEEESKTSGEDQTNGGKVEKENKATGTGIGEDKSSLEAKAH</sequence>
<feature type="transmembrane region" description="Helical" evidence="2">
    <location>
        <begin position="48"/>
        <end position="72"/>
    </location>
</feature>
<feature type="compositionally biased region" description="Basic and acidic residues" evidence="1">
    <location>
        <begin position="614"/>
        <end position="625"/>
    </location>
</feature>
<dbReference type="Proteomes" id="UP001201980">
    <property type="component" value="Unassembled WGS sequence"/>
</dbReference>